<sequence>MGGGDALFAQIDAGIRASKVMICCVTEKYCLSEICQREVTLADTLRKPIIPLLLEELDWPPAGQLALIFTKLLYINMVSGGLEALHSDKFNEVLHKTQWHVSQ</sequence>
<dbReference type="PANTHER" id="PTHR47508:SF1">
    <property type="entry name" value="NON-SPECIFIC SERINE_THREONINE PROTEIN KINASE"/>
    <property type="match status" value="1"/>
</dbReference>
<dbReference type="Pfam" id="PF13676">
    <property type="entry name" value="TIR_2"/>
    <property type="match status" value="1"/>
</dbReference>
<dbReference type="Proteomes" id="UP001163046">
    <property type="component" value="Unassembled WGS sequence"/>
</dbReference>
<protein>
    <recommendedName>
        <fullName evidence="1">TIR domain-containing protein</fullName>
    </recommendedName>
</protein>
<comment type="caution">
    <text evidence="2">The sequence shown here is derived from an EMBL/GenBank/DDBJ whole genome shotgun (WGS) entry which is preliminary data.</text>
</comment>
<dbReference type="SUPFAM" id="SSF52200">
    <property type="entry name" value="Toll/Interleukin receptor TIR domain"/>
    <property type="match status" value="1"/>
</dbReference>
<evidence type="ECO:0000313" key="3">
    <source>
        <dbReference type="Proteomes" id="UP001163046"/>
    </source>
</evidence>
<dbReference type="AlphaFoldDB" id="A0A9W9YFD6"/>
<dbReference type="PROSITE" id="PS50104">
    <property type="entry name" value="TIR"/>
    <property type="match status" value="1"/>
</dbReference>
<accession>A0A9W9YFD6</accession>
<dbReference type="InterPro" id="IPR035897">
    <property type="entry name" value="Toll_tir_struct_dom_sf"/>
</dbReference>
<dbReference type="Gene3D" id="3.40.50.10140">
    <property type="entry name" value="Toll/interleukin-1 receptor homology (TIR) domain"/>
    <property type="match status" value="1"/>
</dbReference>
<dbReference type="InterPro" id="IPR000157">
    <property type="entry name" value="TIR_dom"/>
</dbReference>
<dbReference type="GO" id="GO:0007165">
    <property type="term" value="P:signal transduction"/>
    <property type="evidence" value="ECO:0007669"/>
    <property type="project" value="InterPro"/>
</dbReference>
<proteinExistence type="predicted"/>
<gene>
    <name evidence="2" type="ORF">OS493_018272</name>
</gene>
<evidence type="ECO:0000259" key="1">
    <source>
        <dbReference type="PROSITE" id="PS50104"/>
    </source>
</evidence>
<keyword evidence="3" id="KW-1185">Reference proteome</keyword>
<evidence type="ECO:0000313" key="2">
    <source>
        <dbReference type="EMBL" id="KAJ7333097.1"/>
    </source>
</evidence>
<reference evidence="2" key="1">
    <citation type="submission" date="2023-01" db="EMBL/GenBank/DDBJ databases">
        <title>Genome assembly of the deep-sea coral Lophelia pertusa.</title>
        <authorList>
            <person name="Herrera S."/>
            <person name="Cordes E."/>
        </authorList>
    </citation>
    <scope>NUCLEOTIDE SEQUENCE</scope>
    <source>
        <strain evidence="2">USNM1676648</strain>
        <tissue evidence="2">Polyp</tissue>
    </source>
</reference>
<dbReference type="OrthoDB" id="6078042at2759"/>
<dbReference type="EMBL" id="MU827787">
    <property type="protein sequence ID" value="KAJ7333097.1"/>
    <property type="molecule type" value="Genomic_DNA"/>
</dbReference>
<name>A0A9W9YFD6_9CNID</name>
<dbReference type="PANTHER" id="PTHR47508">
    <property type="entry name" value="SAM DOMAIN-CONTAINING PROTEIN-RELATED"/>
    <property type="match status" value="1"/>
</dbReference>
<organism evidence="2 3">
    <name type="scientific">Desmophyllum pertusum</name>
    <dbReference type="NCBI Taxonomy" id="174260"/>
    <lineage>
        <taxon>Eukaryota</taxon>
        <taxon>Metazoa</taxon>
        <taxon>Cnidaria</taxon>
        <taxon>Anthozoa</taxon>
        <taxon>Hexacorallia</taxon>
        <taxon>Scleractinia</taxon>
        <taxon>Caryophylliina</taxon>
        <taxon>Caryophylliidae</taxon>
        <taxon>Desmophyllum</taxon>
    </lineage>
</organism>
<feature type="domain" description="TIR" evidence="1">
    <location>
        <begin position="1"/>
        <end position="103"/>
    </location>
</feature>